<name>A0A2R6TAU5_9ARCH</name>
<proteinExistence type="predicted"/>
<keyword evidence="2" id="KW-1185">Reference proteome</keyword>
<comment type="caution">
    <text evidence="1">The sequence shown here is derived from an EMBL/GenBank/DDBJ whole genome shotgun (WGS) entry which is preliminary data.</text>
</comment>
<evidence type="ECO:0000313" key="1">
    <source>
        <dbReference type="EMBL" id="PTL87748.1"/>
    </source>
</evidence>
<evidence type="ECO:0008006" key="3">
    <source>
        <dbReference type="Google" id="ProtNLM"/>
    </source>
</evidence>
<reference evidence="2" key="1">
    <citation type="submission" date="2016-05" db="EMBL/GenBank/DDBJ databases">
        <authorList>
            <person name="Dupont C."/>
            <person name="Santoro A."/>
        </authorList>
    </citation>
    <scope>NUCLEOTIDE SEQUENCE [LARGE SCALE GENOMIC DNA]</scope>
    <source>
        <strain evidence="2">U25</strain>
    </source>
</reference>
<evidence type="ECO:0000313" key="2">
    <source>
        <dbReference type="Proteomes" id="UP000241022"/>
    </source>
</evidence>
<organism evidence="1 2">
    <name type="scientific">Candidatus Nitrosopelagicus brevis</name>
    <dbReference type="NCBI Taxonomy" id="1410606"/>
    <lineage>
        <taxon>Archaea</taxon>
        <taxon>Nitrososphaerota</taxon>
    </lineage>
</organism>
<accession>A0A2R6TAU5</accession>
<gene>
    <name evidence="1" type="ORF">A7X95_00195</name>
</gene>
<protein>
    <recommendedName>
        <fullName evidence="3">Peptidase</fullName>
    </recommendedName>
</protein>
<dbReference type="AlphaFoldDB" id="A0A2R6TAU5"/>
<reference evidence="1 2" key="2">
    <citation type="submission" date="2018-04" db="EMBL/GenBank/DDBJ databases">
        <title>Transcriptomics of ammonia oxidizing archaea.</title>
        <authorList>
            <person name="Carini P."/>
        </authorList>
    </citation>
    <scope>NUCLEOTIDE SEQUENCE [LARGE SCALE GENOMIC DNA]</scope>
    <source>
        <strain evidence="1 2">U25</strain>
    </source>
</reference>
<dbReference type="EMBL" id="LXWN01000001">
    <property type="protein sequence ID" value="PTL87748.1"/>
    <property type="molecule type" value="Genomic_DNA"/>
</dbReference>
<sequence>MDMHKIPFLIILLIGISLIPFSFSEGIPEWVKNNASWWSERQISQTEFTNGLEFLINEGIIYIPPTEPGPPGPDKIIPDWVRNTAGWWAEGKIPDSEFVNAMKYLIEIGLIEVEASSPEVIEKETVEEIPETPETTGVPLMLLLEGYATVTPEKRFVLDLLVFDAEMYPQASPTFNRNASYTVDGVNVEIELYNEEGLIHTSSGTTKDGFFRYQILARETTQDGTLWMINNLYTVNVTVSLDGQTTEKIHQFYGISNYDKG</sequence>
<dbReference type="Proteomes" id="UP000241022">
    <property type="component" value="Unassembled WGS sequence"/>
</dbReference>